<evidence type="ECO:0000313" key="3">
    <source>
        <dbReference type="Proteomes" id="UP000199600"/>
    </source>
</evidence>
<dbReference type="AlphaFoldDB" id="A0A1A8XTG6"/>
<reference evidence="2 3" key="1">
    <citation type="submission" date="2016-06" db="EMBL/GenBank/DDBJ databases">
        <authorList>
            <person name="Kjaerup R.B."/>
            <person name="Dalgaard T.S."/>
            <person name="Juul-Madsen H.R."/>
        </authorList>
    </citation>
    <scope>NUCLEOTIDE SEQUENCE [LARGE SCALE GENOMIC DNA]</scope>
    <source>
        <strain evidence="2">2</strain>
    </source>
</reference>
<proteinExistence type="predicted"/>
<dbReference type="SUPFAM" id="SSF56935">
    <property type="entry name" value="Porins"/>
    <property type="match status" value="1"/>
</dbReference>
<dbReference type="GO" id="GO:0016020">
    <property type="term" value="C:membrane"/>
    <property type="evidence" value="ECO:0007669"/>
    <property type="project" value="InterPro"/>
</dbReference>
<dbReference type="InterPro" id="IPR033900">
    <property type="entry name" value="Gram_neg_porin_domain"/>
</dbReference>
<dbReference type="EMBL" id="FLQY01000190">
    <property type="protein sequence ID" value="SBT08374.1"/>
    <property type="molecule type" value="Genomic_DNA"/>
</dbReference>
<accession>A0A1A8XTG6</accession>
<keyword evidence="3" id="KW-1185">Reference proteome</keyword>
<dbReference type="InterPro" id="IPR023614">
    <property type="entry name" value="Porin_dom_sf"/>
</dbReference>
<dbReference type="Pfam" id="PF13609">
    <property type="entry name" value="Porin_4"/>
    <property type="match status" value="1"/>
</dbReference>
<dbReference type="Gene3D" id="2.40.160.10">
    <property type="entry name" value="Porin"/>
    <property type="match status" value="1"/>
</dbReference>
<name>A0A1A8XTG6_9RHOO</name>
<feature type="domain" description="Porin" evidence="1">
    <location>
        <begin position="2"/>
        <end position="133"/>
    </location>
</feature>
<gene>
    <name evidence="2" type="ORF">PROAA_270005</name>
</gene>
<protein>
    <submittedName>
        <fullName evidence="2">Porin Gram-negative type</fullName>
    </submittedName>
</protein>
<dbReference type="GO" id="GO:0015288">
    <property type="term" value="F:porin activity"/>
    <property type="evidence" value="ECO:0007669"/>
    <property type="project" value="InterPro"/>
</dbReference>
<dbReference type="Proteomes" id="UP000199600">
    <property type="component" value="Unassembled WGS sequence"/>
</dbReference>
<evidence type="ECO:0000259" key="1">
    <source>
        <dbReference type="Pfam" id="PF13609"/>
    </source>
</evidence>
<sequence>MNYANGPLNLDVVYQSRQGITSTLIASSAATQDSVNEWALGGTYDFKVVKLYATYLDQNDNNGTSAQEASNRVWSIGASAPVFTNGKVSLGYADVSWDRSGAGSSSSWSLAYQHSLSKRTTLYTAYTYAGNDNDTLNAAGPVKNTRFIGENNNTFVAGVTHSF</sequence>
<evidence type="ECO:0000313" key="2">
    <source>
        <dbReference type="EMBL" id="SBT08374.1"/>
    </source>
</evidence>
<organism evidence="2 3">
    <name type="scientific">Candidatus Propionivibrio aalborgensis</name>
    <dbReference type="NCBI Taxonomy" id="1860101"/>
    <lineage>
        <taxon>Bacteria</taxon>
        <taxon>Pseudomonadati</taxon>
        <taxon>Pseudomonadota</taxon>
        <taxon>Betaproteobacteria</taxon>
        <taxon>Rhodocyclales</taxon>
        <taxon>Rhodocyclaceae</taxon>
        <taxon>Propionivibrio</taxon>
    </lineage>
</organism>
<dbReference type="CDD" id="cd00342">
    <property type="entry name" value="gram_neg_porins"/>
    <property type="match status" value="1"/>
</dbReference>